<gene>
    <name evidence="1" type="ORF">PXEA_LOCUS924</name>
</gene>
<accession>A0A448WBA5</accession>
<reference evidence="1" key="1">
    <citation type="submission" date="2018-11" db="EMBL/GenBank/DDBJ databases">
        <authorList>
            <consortium name="Pathogen Informatics"/>
        </authorList>
    </citation>
    <scope>NUCLEOTIDE SEQUENCE</scope>
</reference>
<comment type="caution">
    <text evidence="1">The sequence shown here is derived from an EMBL/GenBank/DDBJ whole genome shotgun (WGS) entry which is preliminary data.</text>
</comment>
<dbReference type="EMBL" id="CAAALY010001850">
    <property type="protein sequence ID" value="VEL07484.1"/>
    <property type="molecule type" value="Genomic_DNA"/>
</dbReference>
<name>A0A448WBA5_9PLAT</name>
<protein>
    <submittedName>
        <fullName evidence="1">Uncharacterized protein</fullName>
    </submittedName>
</protein>
<dbReference type="AlphaFoldDB" id="A0A448WBA5"/>
<organism evidence="1 2">
    <name type="scientific">Protopolystoma xenopodis</name>
    <dbReference type="NCBI Taxonomy" id="117903"/>
    <lineage>
        <taxon>Eukaryota</taxon>
        <taxon>Metazoa</taxon>
        <taxon>Spiralia</taxon>
        <taxon>Lophotrochozoa</taxon>
        <taxon>Platyhelminthes</taxon>
        <taxon>Monogenea</taxon>
        <taxon>Polyopisthocotylea</taxon>
        <taxon>Polystomatidea</taxon>
        <taxon>Polystomatidae</taxon>
        <taxon>Protopolystoma</taxon>
    </lineage>
</organism>
<proteinExistence type="predicted"/>
<keyword evidence="2" id="KW-1185">Reference proteome</keyword>
<evidence type="ECO:0000313" key="2">
    <source>
        <dbReference type="Proteomes" id="UP000784294"/>
    </source>
</evidence>
<dbReference type="Proteomes" id="UP000784294">
    <property type="component" value="Unassembled WGS sequence"/>
</dbReference>
<evidence type="ECO:0000313" key="1">
    <source>
        <dbReference type="EMBL" id="VEL07484.1"/>
    </source>
</evidence>
<sequence length="70" mass="8065">MEDLQVRPGFFGLRRKPPVYGPNPGRGERPTSHFGMESEALKQHHVSYHEYDGYYLKLSKVDLIYANGNL</sequence>